<dbReference type="EMBL" id="BMNC01000016">
    <property type="protein sequence ID" value="GGN20928.1"/>
    <property type="molecule type" value="Genomic_DNA"/>
</dbReference>
<organism evidence="1 2">
    <name type="scientific">Lentzea pudingi</name>
    <dbReference type="NCBI Taxonomy" id="1789439"/>
    <lineage>
        <taxon>Bacteria</taxon>
        <taxon>Bacillati</taxon>
        <taxon>Actinomycetota</taxon>
        <taxon>Actinomycetes</taxon>
        <taxon>Pseudonocardiales</taxon>
        <taxon>Pseudonocardiaceae</taxon>
        <taxon>Lentzea</taxon>
    </lineage>
</organism>
<name>A0ABQ2IQZ6_9PSEU</name>
<accession>A0ABQ2IQZ6</accession>
<evidence type="ECO:0000313" key="1">
    <source>
        <dbReference type="EMBL" id="GGN20928.1"/>
    </source>
</evidence>
<evidence type="ECO:0000313" key="2">
    <source>
        <dbReference type="Proteomes" id="UP000597656"/>
    </source>
</evidence>
<reference evidence="2" key="1">
    <citation type="journal article" date="2019" name="Int. J. Syst. Evol. Microbiol.">
        <title>The Global Catalogue of Microorganisms (GCM) 10K type strain sequencing project: providing services to taxonomists for standard genome sequencing and annotation.</title>
        <authorList>
            <consortium name="The Broad Institute Genomics Platform"/>
            <consortium name="The Broad Institute Genome Sequencing Center for Infectious Disease"/>
            <person name="Wu L."/>
            <person name="Ma J."/>
        </authorList>
    </citation>
    <scope>NUCLEOTIDE SEQUENCE [LARGE SCALE GENOMIC DNA]</scope>
    <source>
        <strain evidence="2">CGMCC 4.7319</strain>
    </source>
</reference>
<protein>
    <submittedName>
        <fullName evidence="1">Uncharacterized protein</fullName>
    </submittedName>
</protein>
<proteinExistence type="predicted"/>
<sequence>MPIAVPAFAVVENVFQRHHRSGLCIGVWAEHGREHAVHCLALVSPKFAQGESGAYTGRVRPATPQVVGDLAYRMFALVSGEQTNISVRGVSDVVQHASNL</sequence>
<gene>
    <name evidence="1" type="ORF">GCM10011609_72760</name>
</gene>
<keyword evidence="2" id="KW-1185">Reference proteome</keyword>
<dbReference type="Proteomes" id="UP000597656">
    <property type="component" value="Unassembled WGS sequence"/>
</dbReference>
<comment type="caution">
    <text evidence="1">The sequence shown here is derived from an EMBL/GenBank/DDBJ whole genome shotgun (WGS) entry which is preliminary data.</text>
</comment>